<dbReference type="RefSeq" id="NP_507978.1">
    <property type="nucleotide sequence ID" value="NM_075577.1"/>
</dbReference>
<dbReference type="CTD" id="185832"/>
<organism evidence="2 3">
    <name type="scientific">Caenorhabditis elegans</name>
    <dbReference type="NCBI Taxonomy" id="6239"/>
    <lineage>
        <taxon>Eukaryota</taxon>
        <taxon>Metazoa</taxon>
        <taxon>Ecdysozoa</taxon>
        <taxon>Nematoda</taxon>
        <taxon>Chromadorea</taxon>
        <taxon>Rhabditida</taxon>
        <taxon>Rhabditina</taxon>
        <taxon>Rhabditomorpha</taxon>
        <taxon>Rhabditoidea</taxon>
        <taxon>Rhabditidae</taxon>
        <taxon>Peloderinae</taxon>
        <taxon>Caenorhabditis</taxon>
    </lineage>
</organism>
<dbReference type="OMA" id="SAIDWCA"/>
<dbReference type="Pfam" id="PF03380">
    <property type="entry name" value="DUF282"/>
    <property type="match status" value="1"/>
</dbReference>
<reference evidence="2 3" key="1">
    <citation type="journal article" date="1998" name="Science">
        <title>Genome sequence of the nematode C. elegans: a platform for investigating biology.</title>
        <authorList>
            <consortium name="The C. elegans sequencing consortium"/>
            <person name="Sulson J.E."/>
            <person name="Waterston R."/>
        </authorList>
    </citation>
    <scope>NUCLEOTIDE SEQUENCE [LARGE SCALE GENOMIC DNA]</scope>
    <source>
        <strain evidence="2 3">Bristol N2</strain>
    </source>
</reference>
<dbReference type="PhylomeDB" id="Q9XV19"/>
<dbReference type="EMBL" id="BX284605">
    <property type="protein sequence ID" value="CAB04400.1"/>
    <property type="molecule type" value="Genomic_DNA"/>
</dbReference>
<dbReference type="UCSC" id="F46B3.7">
    <property type="organism name" value="c. elegans"/>
</dbReference>
<protein>
    <submittedName>
        <fullName evidence="2">DUF281 domain-containing protein</fullName>
    </submittedName>
</protein>
<dbReference type="Bgee" id="WBGene00009760">
    <property type="expression patterns" value="Expressed in embryo and 1 other cell type or tissue"/>
</dbReference>
<dbReference type="InParanoid" id="Q9XV19"/>
<dbReference type="AGR" id="WB:WBGene00009760"/>
<feature type="chain" id="PRO_5004336749" evidence="1">
    <location>
        <begin position="17"/>
        <end position="128"/>
    </location>
</feature>
<accession>Q9XV19</accession>
<evidence type="ECO:0000313" key="2">
    <source>
        <dbReference type="EMBL" id="CAB04400.1"/>
    </source>
</evidence>
<dbReference type="HOGENOM" id="CLU_077488_0_0_1"/>
<feature type="signal peptide" evidence="1">
    <location>
        <begin position="1"/>
        <end position="16"/>
    </location>
</feature>
<dbReference type="GeneID" id="185832"/>
<evidence type="ECO:0000256" key="1">
    <source>
        <dbReference type="SAM" id="SignalP"/>
    </source>
</evidence>
<evidence type="ECO:0000313" key="3">
    <source>
        <dbReference type="Proteomes" id="UP000001940"/>
    </source>
</evidence>
<dbReference type="PANTHER" id="PTHR47921:SF4">
    <property type="entry name" value="C6 DOMAIN-CONTAINING PROTEIN-RELATED"/>
    <property type="match status" value="1"/>
</dbReference>
<keyword evidence="1" id="KW-0732">Signal</keyword>
<proteinExistence type="predicted"/>
<dbReference type="AlphaFoldDB" id="Q9XV19"/>
<evidence type="ECO:0000313" key="4">
    <source>
        <dbReference type="WormBase" id="F46B3.7"/>
    </source>
</evidence>
<dbReference type="PaxDb" id="6239-F46B3.7"/>
<dbReference type="InterPro" id="IPR005044">
    <property type="entry name" value="DUF282_CAE_spp"/>
</dbReference>
<dbReference type="WormBase" id="F46B3.7">
    <property type="protein sequence ID" value="CE18689"/>
    <property type="gene ID" value="WBGene00009760"/>
</dbReference>
<dbReference type="Proteomes" id="UP000001940">
    <property type="component" value="Chromosome V"/>
</dbReference>
<dbReference type="PANTHER" id="PTHR47921">
    <property type="entry name" value="PROTEIN CBG14847-RELATED"/>
    <property type="match status" value="1"/>
</dbReference>
<dbReference type="KEGG" id="cel:CELE_F46B3.7"/>
<keyword evidence="3" id="KW-1185">Reference proteome</keyword>
<name>Q9XV19_CAEEL</name>
<gene>
    <name evidence="2" type="ORF">CELE_F46B3.7</name>
    <name evidence="2 4" type="ORF">F46B3.7</name>
</gene>
<dbReference type="OrthoDB" id="5789930at2759"/>
<dbReference type="PIR" id="T22276">
    <property type="entry name" value="T22276"/>
</dbReference>
<sequence>MLLLFVFYFVEAIVACIPTQETEPITPSCSACTPNYDTSCMGYNMPSAIDWCAIVTVPYTFTAGTPDTCTANLPCPAGTKPQFDTGYGFEDGANGAITCEETGPNMGIWSATVIAGARDFTNMRCQVI</sequence>